<evidence type="ECO:0000256" key="5">
    <source>
        <dbReference type="ARBA" id="ARBA00023139"/>
    </source>
</evidence>
<reference evidence="7 8" key="1">
    <citation type="submission" date="2017-07" db="EMBL/GenBank/DDBJ databases">
        <title>Complete genome sequence of Actinoalloteichus hoggarensis DSM 45943, type strain of Actinoalloteichus hoggarensis.</title>
        <authorList>
            <person name="Ruckert C."/>
            <person name="Nouioui I."/>
            <person name="Willmese J."/>
            <person name="van Wezel G."/>
            <person name="Klenk H.-P."/>
            <person name="Kalinowski J."/>
            <person name="Zotchev S.B."/>
        </authorList>
    </citation>
    <scope>NUCLEOTIDE SEQUENCE [LARGE SCALE GENOMIC DNA]</scope>
    <source>
        <strain evidence="7 8">DSM 45943</strain>
    </source>
</reference>
<keyword evidence="4" id="KW-0472">Membrane</keyword>
<dbReference type="PROSITE" id="PS51257">
    <property type="entry name" value="PROKAR_LIPOPROTEIN"/>
    <property type="match status" value="1"/>
</dbReference>
<evidence type="ECO:0000313" key="7">
    <source>
        <dbReference type="EMBL" id="ASO18516.1"/>
    </source>
</evidence>
<gene>
    <name evidence="7" type="ORF">AHOG_04300</name>
</gene>
<dbReference type="InterPro" id="IPR032018">
    <property type="entry name" value="LppA/LppB/LprP"/>
</dbReference>
<dbReference type="EMBL" id="CP022521">
    <property type="protein sequence ID" value="ASO18516.1"/>
    <property type="molecule type" value="Genomic_DNA"/>
</dbReference>
<accession>A0A221VY94</accession>
<keyword evidence="8" id="KW-1185">Reference proteome</keyword>
<dbReference type="Proteomes" id="UP000204221">
    <property type="component" value="Chromosome"/>
</dbReference>
<evidence type="ECO:0000256" key="3">
    <source>
        <dbReference type="ARBA" id="ARBA00022729"/>
    </source>
</evidence>
<sequence length="175" mass="19493">MRRRFASWAAALIVVPLIAGCGGATREEDTVNDDRAILLARPDIEEISERYEEMQERITTRLSAELGPWEWVNDRNMTRSGCADFPHVGGESRSLDRRHFRGNLPDTQWSTAVEIVTEITGEYGFGEPEVIVDRVDDHEIVGRDSFGARYTFGTAANTLLSVATGCHLPPEADRG</sequence>
<dbReference type="Pfam" id="PF16708">
    <property type="entry name" value="LppA"/>
    <property type="match status" value="1"/>
</dbReference>
<evidence type="ECO:0000256" key="2">
    <source>
        <dbReference type="ARBA" id="ARBA00022475"/>
    </source>
</evidence>
<organism evidence="7 8">
    <name type="scientific">Actinoalloteichus hoggarensis</name>
    <dbReference type="NCBI Taxonomy" id="1470176"/>
    <lineage>
        <taxon>Bacteria</taxon>
        <taxon>Bacillati</taxon>
        <taxon>Actinomycetota</taxon>
        <taxon>Actinomycetes</taxon>
        <taxon>Pseudonocardiales</taxon>
        <taxon>Pseudonocardiaceae</taxon>
        <taxon>Actinoalloteichus</taxon>
    </lineage>
</organism>
<dbReference type="Gene3D" id="3.30.2030.20">
    <property type="match status" value="1"/>
</dbReference>
<dbReference type="RefSeq" id="WP_221438718.1">
    <property type="nucleotide sequence ID" value="NZ_CP022521.1"/>
</dbReference>
<name>A0A221VY94_9PSEU</name>
<keyword evidence="3" id="KW-0732">Signal</keyword>
<protein>
    <submittedName>
        <fullName evidence="7">Uncharacterized protein</fullName>
    </submittedName>
</protein>
<evidence type="ECO:0000256" key="6">
    <source>
        <dbReference type="ARBA" id="ARBA00023288"/>
    </source>
</evidence>
<comment type="subcellular location">
    <subcellularLocation>
        <location evidence="1">Cell membrane</location>
        <topology evidence="1">Lipid-anchor</topology>
    </subcellularLocation>
</comment>
<dbReference type="KEGG" id="ahg:AHOG_04300"/>
<evidence type="ECO:0000256" key="1">
    <source>
        <dbReference type="ARBA" id="ARBA00004193"/>
    </source>
</evidence>
<evidence type="ECO:0000313" key="8">
    <source>
        <dbReference type="Proteomes" id="UP000204221"/>
    </source>
</evidence>
<keyword evidence="2" id="KW-1003">Cell membrane</keyword>
<evidence type="ECO:0000256" key="4">
    <source>
        <dbReference type="ARBA" id="ARBA00023136"/>
    </source>
</evidence>
<dbReference type="AlphaFoldDB" id="A0A221VY94"/>
<keyword evidence="6" id="KW-0449">Lipoprotein</keyword>
<keyword evidence="5" id="KW-0564">Palmitate</keyword>
<dbReference type="GO" id="GO:0005886">
    <property type="term" value="C:plasma membrane"/>
    <property type="evidence" value="ECO:0007669"/>
    <property type="project" value="UniProtKB-SubCell"/>
</dbReference>
<proteinExistence type="predicted"/>